<dbReference type="GO" id="GO:0030414">
    <property type="term" value="F:peptidase inhibitor activity"/>
    <property type="evidence" value="ECO:0007669"/>
    <property type="project" value="InterPro"/>
</dbReference>
<dbReference type="InterPro" id="IPR036645">
    <property type="entry name" value="Elafin-like_sf"/>
</dbReference>
<protein>
    <recommendedName>
        <fullName evidence="2">WAP domain-containing protein</fullName>
    </recommendedName>
</protein>
<dbReference type="GO" id="GO:0005576">
    <property type="term" value="C:extracellular region"/>
    <property type="evidence" value="ECO:0007669"/>
    <property type="project" value="InterPro"/>
</dbReference>
<reference evidence="3" key="3">
    <citation type="submission" date="2023-05" db="EMBL/GenBank/DDBJ databases">
        <authorList>
            <person name="Smith C.H."/>
        </authorList>
    </citation>
    <scope>NUCLEOTIDE SEQUENCE</scope>
    <source>
        <strain evidence="3">CHS0354</strain>
        <tissue evidence="3">Mantle</tissue>
    </source>
</reference>
<dbReference type="SUPFAM" id="SSF57256">
    <property type="entry name" value="Elafin-like"/>
    <property type="match status" value="1"/>
</dbReference>
<dbReference type="Proteomes" id="UP001195483">
    <property type="component" value="Unassembled WGS sequence"/>
</dbReference>
<accession>A0AAE0W0A5</accession>
<proteinExistence type="predicted"/>
<dbReference type="SMART" id="SM00217">
    <property type="entry name" value="WAP"/>
    <property type="match status" value="1"/>
</dbReference>
<reference evidence="3" key="2">
    <citation type="journal article" date="2021" name="Genome Biol. Evol.">
        <title>Developing a high-quality reference genome for a parasitic bivalve with doubly uniparental inheritance (Bivalvia: Unionida).</title>
        <authorList>
            <person name="Smith C.H."/>
        </authorList>
    </citation>
    <scope>NUCLEOTIDE SEQUENCE</scope>
    <source>
        <strain evidence="3">CHS0354</strain>
        <tissue evidence="3">Mantle</tissue>
    </source>
</reference>
<reference evidence="3" key="1">
    <citation type="journal article" date="2021" name="Genome Biol. Evol.">
        <title>A High-Quality Reference Genome for a Parasitic Bivalve with Doubly Uniparental Inheritance (Bivalvia: Unionida).</title>
        <authorList>
            <person name="Smith C.H."/>
        </authorList>
    </citation>
    <scope>NUCLEOTIDE SEQUENCE</scope>
    <source>
        <strain evidence="3">CHS0354</strain>
    </source>
</reference>
<feature type="domain" description="WAP" evidence="2">
    <location>
        <begin position="26"/>
        <end position="80"/>
    </location>
</feature>
<dbReference type="Pfam" id="PF00095">
    <property type="entry name" value="WAP"/>
    <property type="match status" value="1"/>
</dbReference>
<feature type="chain" id="PRO_5042074191" description="WAP domain-containing protein" evidence="1">
    <location>
        <begin position="20"/>
        <end position="82"/>
    </location>
</feature>
<keyword evidence="4" id="KW-1185">Reference proteome</keyword>
<evidence type="ECO:0000256" key="1">
    <source>
        <dbReference type="SAM" id="SignalP"/>
    </source>
</evidence>
<dbReference type="EMBL" id="JAEAOA010002129">
    <property type="protein sequence ID" value="KAK3596731.1"/>
    <property type="molecule type" value="Genomic_DNA"/>
</dbReference>
<keyword evidence="1" id="KW-0732">Signal</keyword>
<dbReference type="InterPro" id="IPR008197">
    <property type="entry name" value="WAP_dom"/>
</dbReference>
<sequence>MNLLRREAVLLMFSFSVLSQVFTGMILTRPGTCPNHTQVSNENEINCPIINTTEICIGDWNCENGYKCCFHNCYKTCKPVTV</sequence>
<dbReference type="AlphaFoldDB" id="A0AAE0W0A5"/>
<dbReference type="Gene3D" id="4.10.75.10">
    <property type="entry name" value="Elafin-like"/>
    <property type="match status" value="1"/>
</dbReference>
<dbReference type="PROSITE" id="PS51390">
    <property type="entry name" value="WAP"/>
    <property type="match status" value="1"/>
</dbReference>
<evidence type="ECO:0000313" key="4">
    <source>
        <dbReference type="Proteomes" id="UP001195483"/>
    </source>
</evidence>
<name>A0AAE0W0A5_9BIVA</name>
<feature type="signal peptide" evidence="1">
    <location>
        <begin position="1"/>
        <end position="19"/>
    </location>
</feature>
<gene>
    <name evidence="3" type="ORF">CHS0354_036354</name>
</gene>
<organism evidence="3 4">
    <name type="scientific">Potamilus streckersoni</name>
    <dbReference type="NCBI Taxonomy" id="2493646"/>
    <lineage>
        <taxon>Eukaryota</taxon>
        <taxon>Metazoa</taxon>
        <taxon>Spiralia</taxon>
        <taxon>Lophotrochozoa</taxon>
        <taxon>Mollusca</taxon>
        <taxon>Bivalvia</taxon>
        <taxon>Autobranchia</taxon>
        <taxon>Heteroconchia</taxon>
        <taxon>Palaeoheterodonta</taxon>
        <taxon>Unionida</taxon>
        <taxon>Unionoidea</taxon>
        <taxon>Unionidae</taxon>
        <taxon>Ambleminae</taxon>
        <taxon>Lampsilini</taxon>
        <taxon>Potamilus</taxon>
    </lineage>
</organism>
<comment type="caution">
    <text evidence="3">The sequence shown here is derived from an EMBL/GenBank/DDBJ whole genome shotgun (WGS) entry which is preliminary data.</text>
</comment>
<evidence type="ECO:0000259" key="2">
    <source>
        <dbReference type="PROSITE" id="PS51390"/>
    </source>
</evidence>
<evidence type="ECO:0000313" key="3">
    <source>
        <dbReference type="EMBL" id="KAK3596731.1"/>
    </source>
</evidence>